<organism evidence="4 5">
    <name type="scientific">Microvirga lotononidis</name>
    <dbReference type="NCBI Taxonomy" id="864069"/>
    <lineage>
        <taxon>Bacteria</taxon>
        <taxon>Pseudomonadati</taxon>
        <taxon>Pseudomonadota</taxon>
        <taxon>Alphaproteobacteria</taxon>
        <taxon>Hyphomicrobiales</taxon>
        <taxon>Methylobacteriaceae</taxon>
        <taxon>Microvirga</taxon>
    </lineage>
</organism>
<evidence type="ECO:0000313" key="4">
    <source>
        <dbReference type="EMBL" id="EIM24447.1"/>
    </source>
</evidence>
<comment type="similarity">
    <text evidence="1">Belongs to the ParD antitoxin family.</text>
</comment>
<gene>
    <name evidence="4" type="ORF">MicloDRAFT_00069660</name>
</gene>
<dbReference type="CDD" id="cd22231">
    <property type="entry name" value="RHH_NikR_HicB-like"/>
    <property type="match status" value="1"/>
</dbReference>
<dbReference type="SUPFAM" id="SSF47598">
    <property type="entry name" value="Ribbon-helix-helix"/>
    <property type="match status" value="1"/>
</dbReference>
<evidence type="ECO:0000256" key="2">
    <source>
        <dbReference type="ARBA" id="ARBA00022649"/>
    </source>
</evidence>
<proteinExistence type="inferred from homology"/>
<keyword evidence="5" id="KW-1185">Reference proteome</keyword>
<dbReference type="GO" id="GO:0006355">
    <property type="term" value="P:regulation of DNA-templated transcription"/>
    <property type="evidence" value="ECO:0007669"/>
    <property type="project" value="InterPro"/>
</dbReference>
<dbReference type="EMBL" id="JH660648">
    <property type="protein sequence ID" value="EIM24447.1"/>
    <property type="molecule type" value="Genomic_DNA"/>
</dbReference>
<dbReference type="InterPro" id="IPR022789">
    <property type="entry name" value="ParD"/>
</dbReference>
<dbReference type="AlphaFoldDB" id="I4YKF5"/>
<sequence length="84" mass="9047">MAMVCSMPIRKSMNVSLTPELERFVAGRVASGRYQNNSEVVRAALRLLQVQESKDVLGIDGADPQPQPSEAPSSMTPNADPFAS</sequence>
<name>I4YKF5_9HYPH</name>
<dbReference type="PANTHER" id="PTHR36582:SF2">
    <property type="entry name" value="ANTITOXIN PARD"/>
    <property type="match status" value="1"/>
</dbReference>
<keyword evidence="2" id="KW-1277">Toxin-antitoxin system</keyword>
<protein>
    <submittedName>
        <fullName evidence="4">Putative addiction module antidote protein, CC2985 family</fullName>
    </submittedName>
</protein>
<evidence type="ECO:0000256" key="1">
    <source>
        <dbReference type="ARBA" id="ARBA00008580"/>
    </source>
</evidence>
<dbReference type="Gene3D" id="6.10.10.120">
    <property type="entry name" value="Antitoxin ParD1-like"/>
    <property type="match status" value="1"/>
</dbReference>
<evidence type="ECO:0000256" key="3">
    <source>
        <dbReference type="SAM" id="MobiDB-lite"/>
    </source>
</evidence>
<accession>I4YKF5</accession>
<dbReference type="HOGENOM" id="CLU_2523820_0_0_5"/>
<dbReference type="InterPro" id="IPR010985">
    <property type="entry name" value="Ribbon_hlx_hlx"/>
</dbReference>
<reference evidence="4 5" key="1">
    <citation type="submission" date="2012-02" db="EMBL/GenBank/DDBJ databases">
        <title>Improved High-Quality Draft sequence of Microvirga sp. WSM3557.</title>
        <authorList>
            <consortium name="US DOE Joint Genome Institute"/>
            <person name="Lucas S."/>
            <person name="Han J."/>
            <person name="Lapidus A."/>
            <person name="Cheng J.-F."/>
            <person name="Goodwin L."/>
            <person name="Pitluck S."/>
            <person name="Peters L."/>
            <person name="Zhang X."/>
            <person name="Detter J.C."/>
            <person name="Han C."/>
            <person name="Tapia R."/>
            <person name="Land M."/>
            <person name="Hauser L."/>
            <person name="Kyrpides N."/>
            <person name="Ivanova N."/>
            <person name="Pagani I."/>
            <person name="Brau L."/>
            <person name="Yates R."/>
            <person name="O'Hara G."/>
            <person name="Rui T."/>
            <person name="Howieson J."/>
            <person name="Reeve W."/>
            <person name="Woyke T."/>
        </authorList>
    </citation>
    <scope>NUCLEOTIDE SEQUENCE [LARGE SCALE GENOMIC DNA]</scope>
    <source>
        <strain evidence="4 5">WSM3557</strain>
    </source>
</reference>
<dbReference type="PANTHER" id="PTHR36582">
    <property type="entry name" value="ANTITOXIN PARD"/>
    <property type="match status" value="1"/>
</dbReference>
<feature type="compositionally biased region" description="Polar residues" evidence="3">
    <location>
        <begin position="68"/>
        <end position="77"/>
    </location>
</feature>
<dbReference type="InterPro" id="IPR038296">
    <property type="entry name" value="ParD_sf"/>
</dbReference>
<dbReference type="Pfam" id="PF03693">
    <property type="entry name" value="ParD_antitoxin"/>
    <property type="match status" value="1"/>
</dbReference>
<feature type="region of interest" description="Disordered" evidence="3">
    <location>
        <begin position="56"/>
        <end position="84"/>
    </location>
</feature>
<evidence type="ECO:0000313" key="5">
    <source>
        <dbReference type="Proteomes" id="UP000003947"/>
    </source>
</evidence>
<dbReference type="Proteomes" id="UP000003947">
    <property type="component" value="Unassembled WGS sequence"/>
</dbReference>
<dbReference type="PATRIC" id="fig|864069.3.peg.7454"/>
<dbReference type="NCBIfam" id="TIGR02606">
    <property type="entry name" value="antidote_CC2985"/>
    <property type="match status" value="1"/>
</dbReference>
<dbReference type="eggNOG" id="COG3609">
    <property type="taxonomic scope" value="Bacteria"/>
</dbReference>
<dbReference type="STRING" id="864069.MicloDRAFT_00069660"/>